<organism evidence="2 3">
    <name type="scientific">Flavihumibacter petaseus NBRC 106054</name>
    <dbReference type="NCBI Taxonomy" id="1220578"/>
    <lineage>
        <taxon>Bacteria</taxon>
        <taxon>Pseudomonadati</taxon>
        <taxon>Bacteroidota</taxon>
        <taxon>Chitinophagia</taxon>
        <taxon>Chitinophagales</taxon>
        <taxon>Chitinophagaceae</taxon>
        <taxon>Flavihumibacter</taxon>
    </lineage>
</organism>
<keyword evidence="3" id="KW-1185">Reference proteome</keyword>
<comment type="caution">
    <text evidence="2">The sequence shown here is derived from an EMBL/GenBank/DDBJ whole genome shotgun (WGS) entry which is preliminary data.</text>
</comment>
<gene>
    <name evidence="2" type="ORF">FPE01S_03_01560</name>
</gene>
<evidence type="ECO:0000313" key="2">
    <source>
        <dbReference type="EMBL" id="GAO44117.1"/>
    </source>
</evidence>
<evidence type="ECO:0000313" key="3">
    <source>
        <dbReference type="Proteomes" id="UP000033121"/>
    </source>
</evidence>
<evidence type="ECO:0000256" key="1">
    <source>
        <dbReference type="SAM" id="SignalP"/>
    </source>
</evidence>
<dbReference type="Proteomes" id="UP000033121">
    <property type="component" value="Unassembled WGS sequence"/>
</dbReference>
<proteinExistence type="predicted"/>
<feature type="chain" id="PRO_5002430363" evidence="1">
    <location>
        <begin position="26"/>
        <end position="104"/>
    </location>
</feature>
<accession>A0A0E9N259</accession>
<keyword evidence="1" id="KW-0732">Signal</keyword>
<dbReference type="RefSeq" id="WP_046370088.1">
    <property type="nucleotide sequence ID" value="NZ_BBWV01000003.1"/>
</dbReference>
<dbReference type="AlphaFoldDB" id="A0A0E9N259"/>
<reference evidence="2 3" key="1">
    <citation type="submission" date="2015-04" db="EMBL/GenBank/DDBJ databases">
        <title>Whole genome shotgun sequence of Flavihumibacter petaseus NBRC 106054.</title>
        <authorList>
            <person name="Miyazawa S."/>
            <person name="Hosoyama A."/>
            <person name="Hashimoto M."/>
            <person name="Noguchi M."/>
            <person name="Tsuchikane K."/>
            <person name="Ohji S."/>
            <person name="Yamazoe A."/>
            <person name="Ichikawa N."/>
            <person name="Kimura A."/>
            <person name="Fujita N."/>
        </authorList>
    </citation>
    <scope>NUCLEOTIDE SEQUENCE [LARGE SCALE GENOMIC DNA]</scope>
    <source>
        <strain evidence="2 3">NBRC 106054</strain>
    </source>
</reference>
<protein>
    <submittedName>
        <fullName evidence="2">Uncharacterized protein</fullName>
    </submittedName>
</protein>
<feature type="signal peptide" evidence="1">
    <location>
        <begin position="1"/>
        <end position="25"/>
    </location>
</feature>
<sequence>MKKYITGIAAVVMAASLSAFTYAPAKNGRSTNTYHYVGNLYTDAEYNNEQNWEKGGTNCGAVGTKMCTIVAPDDGSDNPDFSALPGGGNVRTDNTIIFSKVFKQ</sequence>
<dbReference type="EMBL" id="BBWV01000003">
    <property type="protein sequence ID" value="GAO44117.1"/>
    <property type="molecule type" value="Genomic_DNA"/>
</dbReference>
<name>A0A0E9N259_9BACT</name>